<dbReference type="FunFam" id="3.20.20.70:FF:000047">
    <property type="entry name" value="3-dehydroquinate dehydratase"/>
    <property type="match status" value="1"/>
</dbReference>
<comment type="function">
    <text evidence="5">Involved in the third step of the chorismate pathway, which leads to the biosynthesis of aromatic amino acids. Catalyzes the cis-dehydration of 3-dehydroquinate (DHQ) and introduces the first double bond of the aromatic ring to yield 3-dehydroshikimate.</text>
</comment>
<dbReference type="Pfam" id="PF01487">
    <property type="entry name" value="DHquinase_I"/>
    <property type="match status" value="1"/>
</dbReference>
<keyword evidence="3 5" id="KW-0456">Lyase</keyword>
<comment type="caution">
    <text evidence="5">Lacks conserved residue(s) required for the propagation of feature annotation.</text>
</comment>
<dbReference type="GO" id="GO:0003855">
    <property type="term" value="F:3-dehydroquinate dehydratase activity"/>
    <property type="evidence" value="ECO:0007669"/>
    <property type="project" value="UniProtKB-UniRule"/>
</dbReference>
<comment type="similarity">
    <text evidence="5">Belongs to the type-I 3-dehydroquinase family.</text>
</comment>
<feature type="binding site" evidence="5">
    <location>
        <position position="208"/>
    </location>
    <ligand>
        <name>3-dehydroquinate</name>
        <dbReference type="ChEBI" id="CHEBI:32364"/>
    </ligand>
</feature>
<dbReference type="HAMAP" id="MF_00214">
    <property type="entry name" value="AroD"/>
    <property type="match status" value="1"/>
</dbReference>
<dbReference type="PANTHER" id="PTHR43699:SF1">
    <property type="entry name" value="3-DEHYDROQUINATE DEHYDRATASE"/>
    <property type="match status" value="1"/>
</dbReference>
<name>A0A3G1L122_FORW1</name>
<dbReference type="GO" id="GO:0009073">
    <property type="term" value="P:aromatic amino acid family biosynthetic process"/>
    <property type="evidence" value="ECO:0007669"/>
    <property type="project" value="UniProtKB-KW"/>
</dbReference>
<evidence type="ECO:0000256" key="5">
    <source>
        <dbReference type="HAMAP-Rule" id="MF_00214"/>
    </source>
</evidence>
<protein>
    <recommendedName>
        <fullName evidence="5">3-dehydroquinate dehydratase</fullName>
        <shortName evidence="5">3-dehydroquinase</shortName>
        <ecNumber evidence="5">4.2.1.10</ecNumber>
    </recommendedName>
    <alternativeName>
        <fullName evidence="5">Type I DHQase</fullName>
    </alternativeName>
    <alternativeName>
        <fullName evidence="5">Type I dehydroquinase</fullName>
        <shortName evidence="5">DHQ1</shortName>
    </alternativeName>
</protein>
<dbReference type="PANTHER" id="PTHR43699">
    <property type="entry name" value="3-DEHYDROQUINATE DEHYDRATASE"/>
    <property type="match status" value="1"/>
</dbReference>
<keyword evidence="7" id="KW-1185">Reference proteome</keyword>
<proteinExistence type="inferred from homology"/>
<dbReference type="NCBIfam" id="TIGR01093">
    <property type="entry name" value="aroD"/>
    <property type="match status" value="1"/>
</dbReference>
<keyword evidence="5" id="KW-0028">Amino-acid biosynthesis</keyword>
<dbReference type="GO" id="GO:0009423">
    <property type="term" value="P:chorismate biosynthetic process"/>
    <property type="evidence" value="ECO:0007669"/>
    <property type="project" value="UniProtKB-UniRule"/>
</dbReference>
<feature type="binding site" evidence="5">
    <location>
        <position position="77"/>
    </location>
    <ligand>
        <name>3-dehydroquinate</name>
        <dbReference type="ChEBI" id="CHEBI:32364"/>
    </ligand>
</feature>
<evidence type="ECO:0000256" key="2">
    <source>
        <dbReference type="ARBA" id="ARBA00023141"/>
    </source>
</evidence>
<dbReference type="EMBL" id="CP017634">
    <property type="protein sequence ID" value="ATW28329.1"/>
    <property type="molecule type" value="Genomic_DNA"/>
</dbReference>
<dbReference type="EC" id="4.2.1.10" evidence="5"/>
<dbReference type="KEGG" id="fwa:DCMF_03715"/>
<sequence length="251" mass="27879">MSKMIGASEQPLICTPLVGKKRENVLGELADVLAKKPDIIEWRADFFEEIDQTDRVINLAKEIKEMAGDIPLIFTIRSIREGGQPIPLSDEEAIELNATICRNTKIEYVDCELSNKKEHIQYLRKIAAENGTRIVASYHNFDSTPSQKFIAQKLEEAEQYQLDVAKVAVMPQKLEDVLTLLSVTLEAKNRLKIPLITMSMGKYGAISRMIGGVFGSALTFAVGAKSSAPGQVPIEDLKTVLEVIERSMKSK</sequence>
<dbReference type="GO" id="GO:0008652">
    <property type="term" value="P:amino acid biosynthetic process"/>
    <property type="evidence" value="ECO:0007669"/>
    <property type="project" value="UniProtKB-KW"/>
</dbReference>
<feature type="active site" description="Schiff-base intermediate with substrate" evidence="5">
    <location>
        <position position="166"/>
    </location>
</feature>
<feature type="binding site" evidence="5">
    <location>
        <position position="231"/>
    </location>
    <ligand>
        <name>3-dehydroquinate</name>
        <dbReference type="ChEBI" id="CHEBI:32364"/>
    </ligand>
</feature>
<evidence type="ECO:0000313" key="7">
    <source>
        <dbReference type="Proteomes" id="UP000323521"/>
    </source>
</evidence>
<comment type="subunit">
    <text evidence="5">Homodimer.</text>
</comment>
<dbReference type="Gene3D" id="3.20.20.70">
    <property type="entry name" value="Aldolase class I"/>
    <property type="match status" value="1"/>
</dbReference>
<dbReference type="UniPathway" id="UPA00053">
    <property type="reaction ID" value="UER00086"/>
</dbReference>
<keyword evidence="4 5" id="KW-0704">Schiff base</keyword>
<accession>A0A3G1L122</accession>
<evidence type="ECO:0000256" key="1">
    <source>
        <dbReference type="ARBA" id="ARBA00001864"/>
    </source>
</evidence>
<dbReference type="SUPFAM" id="SSF51569">
    <property type="entry name" value="Aldolase"/>
    <property type="match status" value="1"/>
</dbReference>
<dbReference type="CDD" id="cd00502">
    <property type="entry name" value="DHQase_I"/>
    <property type="match status" value="1"/>
</dbReference>
<feature type="binding site" evidence="5">
    <location>
        <position position="227"/>
    </location>
    <ligand>
        <name>3-dehydroquinate</name>
        <dbReference type="ChEBI" id="CHEBI:32364"/>
    </ligand>
</feature>
<dbReference type="AlphaFoldDB" id="A0A3G1L122"/>
<dbReference type="Proteomes" id="UP000323521">
    <property type="component" value="Chromosome"/>
</dbReference>
<feature type="binding site" evidence="5">
    <location>
        <begin position="41"/>
        <end position="43"/>
    </location>
    <ligand>
        <name>3-dehydroquinate</name>
        <dbReference type="ChEBI" id="CHEBI:32364"/>
    </ligand>
</feature>
<comment type="catalytic activity">
    <reaction evidence="1 5">
        <text>3-dehydroquinate = 3-dehydroshikimate + H2O</text>
        <dbReference type="Rhea" id="RHEA:21096"/>
        <dbReference type="ChEBI" id="CHEBI:15377"/>
        <dbReference type="ChEBI" id="CHEBI:16630"/>
        <dbReference type="ChEBI" id="CHEBI:32364"/>
        <dbReference type="EC" id="4.2.1.10"/>
    </reaction>
</comment>
<dbReference type="InterPro" id="IPR050146">
    <property type="entry name" value="Type-I_3-dehydroquinase"/>
</dbReference>
<dbReference type="InterPro" id="IPR013785">
    <property type="entry name" value="Aldolase_TIM"/>
</dbReference>
<evidence type="ECO:0000256" key="4">
    <source>
        <dbReference type="ARBA" id="ARBA00023270"/>
    </source>
</evidence>
<keyword evidence="2 5" id="KW-0057">Aromatic amino acid biosynthesis</keyword>
<comment type="pathway">
    <text evidence="5">Metabolic intermediate biosynthesis; chorismate biosynthesis; chorismate from D-erythrose 4-phosphate and phosphoenolpyruvate: step 3/7.</text>
</comment>
<dbReference type="InterPro" id="IPR001381">
    <property type="entry name" value="DHquinase_I"/>
</dbReference>
<evidence type="ECO:0000313" key="6">
    <source>
        <dbReference type="EMBL" id="ATW28329.1"/>
    </source>
</evidence>
<dbReference type="OrthoDB" id="9813659at2"/>
<organism evidence="6 7">
    <name type="scientific">Formimonas warabiya</name>
    <dbReference type="NCBI Taxonomy" id="1761012"/>
    <lineage>
        <taxon>Bacteria</taxon>
        <taxon>Bacillati</taxon>
        <taxon>Bacillota</taxon>
        <taxon>Clostridia</taxon>
        <taxon>Eubacteriales</taxon>
        <taxon>Peptococcaceae</taxon>
        <taxon>Candidatus Formimonas</taxon>
    </lineage>
</organism>
<gene>
    <name evidence="5" type="primary">aroD</name>
    <name evidence="6" type="ORF">DCMF_03715</name>
</gene>
<dbReference type="GO" id="GO:0046279">
    <property type="term" value="P:3,4-dihydroxybenzoate biosynthetic process"/>
    <property type="evidence" value="ECO:0007669"/>
    <property type="project" value="TreeGrafter"/>
</dbReference>
<reference evidence="6 7" key="1">
    <citation type="submission" date="2016-10" db="EMBL/GenBank/DDBJ databases">
        <title>Complete Genome Sequence of Peptococcaceae strain DCMF.</title>
        <authorList>
            <person name="Edwards R.J."/>
            <person name="Holland S.I."/>
            <person name="Deshpande N.P."/>
            <person name="Wong Y.K."/>
            <person name="Ertan H."/>
            <person name="Manefield M."/>
            <person name="Russell T.L."/>
            <person name="Lee M.J."/>
        </authorList>
    </citation>
    <scope>NUCLEOTIDE SEQUENCE [LARGE SCALE GENOMIC DNA]</scope>
    <source>
        <strain evidence="6 7">DCMF</strain>
    </source>
</reference>
<feature type="active site" description="Proton donor/acceptor" evidence="5">
    <location>
        <position position="139"/>
    </location>
</feature>
<evidence type="ECO:0000256" key="3">
    <source>
        <dbReference type="ARBA" id="ARBA00023239"/>
    </source>
</evidence>